<accession>A0A5K3FHB5</accession>
<dbReference type="AlphaFoldDB" id="A0A5K3FHB5"/>
<dbReference type="WBParaSite" id="MCU_007826-RA">
    <property type="protein sequence ID" value="MCU_007826-RA"/>
    <property type="gene ID" value="MCU_007826"/>
</dbReference>
<evidence type="ECO:0000313" key="2">
    <source>
        <dbReference type="WBParaSite" id="MCU_007826-RA"/>
    </source>
</evidence>
<feature type="region of interest" description="Disordered" evidence="1">
    <location>
        <begin position="80"/>
        <end position="105"/>
    </location>
</feature>
<name>A0A5K3FHB5_MESCO</name>
<protein>
    <submittedName>
        <fullName evidence="2">Uncharacterized protein</fullName>
    </submittedName>
</protein>
<proteinExistence type="predicted"/>
<evidence type="ECO:0000256" key="1">
    <source>
        <dbReference type="SAM" id="MobiDB-lite"/>
    </source>
</evidence>
<feature type="compositionally biased region" description="Acidic residues" evidence="1">
    <location>
        <begin position="89"/>
        <end position="105"/>
    </location>
</feature>
<sequence>MPTCRGLVQHPTHQPRSQECSSLCLVVISYFIRRTHTKVNIVTSQLAAQRRTAFHLPRFSLLMAQFSTCAQVETTQNQDRLPNKIAELSCDDDDDDGDDDATGDA</sequence>
<reference evidence="2" key="1">
    <citation type="submission" date="2019-11" db="UniProtKB">
        <authorList>
            <consortium name="WormBaseParasite"/>
        </authorList>
    </citation>
    <scope>IDENTIFICATION</scope>
</reference>
<organism evidence="2">
    <name type="scientific">Mesocestoides corti</name>
    <name type="common">Flatworm</name>
    <dbReference type="NCBI Taxonomy" id="53468"/>
    <lineage>
        <taxon>Eukaryota</taxon>
        <taxon>Metazoa</taxon>
        <taxon>Spiralia</taxon>
        <taxon>Lophotrochozoa</taxon>
        <taxon>Platyhelminthes</taxon>
        <taxon>Cestoda</taxon>
        <taxon>Eucestoda</taxon>
        <taxon>Cyclophyllidea</taxon>
        <taxon>Mesocestoididae</taxon>
        <taxon>Mesocestoides</taxon>
    </lineage>
</organism>